<organism evidence="1 2">
    <name type="scientific">Paraburkholderia unamae</name>
    <dbReference type="NCBI Taxonomy" id="219649"/>
    <lineage>
        <taxon>Bacteria</taxon>
        <taxon>Pseudomonadati</taxon>
        <taxon>Pseudomonadota</taxon>
        <taxon>Betaproteobacteria</taxon>
        <taxon>Burkholderiales</taxon>
        <taxon>Burkholderiaceae</taxon>
        <taxon>Paraburkholderia</taxon>
    </lineage>
</organism>
<protein>
    <submittedName>
        <fullName evidence="1">Uncharacterized protein DUF3331</fullName>
    </submittedName>
</protein>
<comment type="caution">
    <text evidence="1">The sequence shown here is derived from an EMBL/GenBank/DDBJ whole genome shotgun (WGS) entry which is preliminary data.</text>
</comment>
<evidence type="ECO:0000313" key="2">
    <source>
        <dbReference type="Proteomes" id="UP000245712"/>
    </source>
</evidence>
<dbReference type="InterPro" id="IPR021769">
    <property type="entry name" value="DUF3331"/>
</dbReference>
<dbReference type="Pfam" id="PF11811">
    <property type="entry name" value="DUF3331"/>
    <property type="match status" value="1"/>
</dbReference>
<name>A0ABX5K9V0_9BURK</name>
<dbReference type="RefSeq" id="WP_116614719.1">
    <property type="nucleotide sequence ID" value="NZ_QEOB01000036.1"/>
</dbReference>
<dbReference type="EMBL" id="QEOB01000036">
    <property type="protein sequence ID" value="PVX70626.1"/>
    <property type="molecule type" value="Genomic_DNA"/>
</dbReference>
<gene>
    <name evidence="1" type="ORF">C7402_1364</name>
</gene>
<sequence length="152" mass="16234">MDNSNEHVWKSTVALLGRISSPDAGVGKYTVSGPDNGRGLAKRAAPARAGGRPADLANCTIVDRISACSIMVRWGDATVGHYGEQLWKRGIARRSTYCILSGMRVRRGDIVYRPCTRGLRPANCEEVILAGVLEQADAGLCQVSCEVSSGID</sequence>
<reference evidence="1 2" key="1">
    <citation type="submission" date="2018-05" db="EMBL/GenBank/DDBJ databases">
        <title>Genomic Encyclopedia of Type Strains, Phase IV (KMG-V): Genome sequencing to study the core and pangenomes of soil and plant-associated prokaryotes.</title>
        <authorList>
            <person name="Whitman W."/>
        </authorList>
    </citation>
    <scope>NUCLEOTIDE SEQUENCE [LARGE SCALE GENOMIC DNA]</scope>
    <source>
        <strain evidence="1 2">SCZa-39</strain>
    </source>
</reference>
<proteinExistence type="predicted"/>
<dbReference type="Proteomes" id="UP000245712">
    <property type="component" value="Unassembled WGS sequence"/>
</dbReference>
<evidence type="ECO:0000313" key="1">
    <source>
        <dbReference type="EMBL" id="PVX70626.1"/>
    </source>
</evidence>
<accession>A0ABX5K9V0</accession>
<keyword evidence="2" id="KW-1185">Reference proteome</keyword>